<feature type="domain" description="Zn(2)-C6 fungal-type" evidence="6">
    <location>
        <begin position="17"/>
        <end position="46"/>
    </location>
</feature>
<keyword evidence="2" id="KW-0805">Transcription regulation</keyword>
<dbReference type="InterPro" id="IPR001138">
    <property type="entry name" value="Zn2Cys6_DnaBD"/>
</dbReference>
<dbReference type="CDD" id="cd00067">
    <property type="entry name" value="GAL4"/>
    <property type="match status" value="1"/>
</dbReference>
<evidence type="ECO:0000256" key="1">
    <source>
        <dbReference type="ARBA" id="ARBA00022723"/>
    </source>
</evidence>
<dbReference type="PANTHER" id="PTHR47424">
    <property type="entry name" value="REGULATORY PROTEIN GAL4"/>
    <property type="match status" value="1"/>
</dbReference>
<dbReference type="EMBL" id="CP023325">
    <property type="protein sequence ID" value="ATY64335.1"/>
    <property type="molecule type" value="Genomic_DNA"/>
</dbReference>
<dbReference type="GO" id="GO:0000978">
    <property type="term" value="F:RNA polymerase II cis-regulatory region sequence-specific DNA binding"/>
    <property type="evidence" value="ECO:0007669"/>
    <property type="project" value="TreeGrafter"/>
</dbReference>
<evidence type="ECO:0000256" key="5">
    <source>
        <dbReference type="SAM" id="MobiDB-lite"/>
    </source>
</evidence>
<dbReference type="GO" id="GO:0006351">
    <property type="term" value="P:DNA-templated transcription"/>
    <property type="evidence" value="ECO:0007669"/>
    <property type="project" value="InterPro"/>
</dbReference>
<keyword evidence="3" id="KW-0804">Transcription</keyword>
<keyword evidence="4" id="KW-0539">Nucleus</keyword>
<dbReference type="SMART" id="SM00906">
    <property type="entry name" value="Fungal_trans"/>
    <property type="match status" value="1"/>
</dbReference>
<dbReference type="InterPro" id="IPR007219">
    <property type="entry name" value="XnlR_reg_dom"/>
</dbReference>
<evidence type="ECO:0000256" key="2">
    <source>
        <dbReference type="ARBA" id="ARBA00023015"/>
    </source>
</evidence>
<evidence type="ECO:0000259" key="6">
    <source>
        <dbReference type="PROSITE" id="PS50048"/>
    </source>
</evidence>
<dbReference type="OrthoDB" id="4064873at2759"/>
<feature type="region of interest" description="Disordered" evidence="5">
    <location>
        <begin position="383"/>
        <end position="402"/>
    </location>
</feature>
<dbReference type="PANTHER" id="PTHR47424:SF9">
    <property type="entry name" value="TAH-2"/>
    <property type="match status" value="1"/>
</dbReference>
<dbReference type="Proteomes" id="UP000323067">
    <property type="component" value="Chromosome v"/>
</dbReference>
<dbReference type="PROSITE" id="PS50048">
    <property type="entry name" value="ZN2_CY6_FUNGAL_2"/>
    <property type="match status" value="1"/>
</dbReference>
<dbReference type="AlphaFoldDB" id="A0A2H4SMJ8"/>
<name>A0A2H4SMJ8_CORMI</name>
<dbReference type="Gene3D" id="4.10.240.10">
    <property type="entry name" value="Zn(2)-C6 fungal-type DNA-binding domain"/>
    <property type="match status" value="1"/>
</dbReference>
<dbReference type="InterPro" id="IPR036864">
    <property type="entry name" value="Zn2-C6_fun-type_DNA-bd_sf"/>
</dbReference>
<dbReference type="SUPFAM" id="SSF57701">
    <property type="entry name" value="Zn2/Cys6 DNA-binding domain"/>
    <property type="match status" value="1"/>
</dbReference>
<keyword evidence="1" id="KW-0479">Metal-binding</keyword>
<dbReference type="GO" id="GO:0005634">
    <property type="term" value="C:nucleus"/>
    <property type="evidence" value="ECO:0007669"/>
    <property type="project" value="TreeGrafter"/>
</dbReference>
<dbReference type="CDD" id="cd12148">
    <property type="entry name" value="fungal_TF_MHR"/>
    <property type="match status" value="1"/>
</dbReference>
<dbReference type="VEuPathDB" id="FungiDB:A9K55_004146"/>
<dbReference type="GO" id="GO:0008270">
    <property type="term" value="F:zinc ion binding"/>
    <property type="evidence" value="ECO:0007669"/>
    <property type="project" value="InterPro"/>
</dbReference>
<dbReference type="Pfam" id="PF00172">
    <property type="entry name" value="Zn_clus"/>
    <property type="match status" value="1"/>
</dbReference>
<dbReference type="GO" id="GO:0000435">
    <property type="term" value="P:positive regulation of transcription from RNA polymerase II promoter by galactose"/>
    <property type="evidence" value="ECO:0007669"/>
    <property type="project" value="TreeGrafter"/>
</dbReference>
<dbReference type="SMART" id="SM00066">
    <property type="entry name" value="GAL4"/>
    <property type="match status" value="1"/>
</dbReference>
<dbReference type="Pfam" id="PF04082">
    <property type="entry name" value="Fungal_trans"/>
    <property type="match status" value="1"/>
</dbReference>
<accession>A0A2H4SMJ8</accession>
<evidence type="ECO:0000256" key="3">
    <source>
        <dbReference type="ARBA" id="ARBA00023163"/>
    </source>
</evidence>
<sequence length="748" mass="82402">MTRSKVLDEQRKRIGQACKGCQNRKQKCDGQTPCSGCEKRGHVCVYDPPRKRKNVPRSAKQDGIVPSSKGLANAFTMAYIKPEPGNSPPLPSPLGHGFFPHASYHSPSAISEWSNASEVPYESAIATRIPNQNSVSICGSSSASFLADIKRLILPISGSCHFTQSHDNLTRLGSNAHPQGLPNSVPLPDRDMAEQLVKLARQYSIHLVDILDEVTIHELLQTCYSSLPPQDPGSLCLLYLLFAAGSATLEAQKTAEYPDSGLVLSHHLRQADDYFYFAEATLMRIGGFDTFEVWMIQAWALMTTYSLAASKWNAADAYIGLAVRAAAVLGINQAAQGSSSLRAAAVEGKANAVHSKLWKCLFVLDSLVAALLGRQPQALTEQKCKPVAPGDYSSPSSSPSGRDECLEYNVASAKMIRKTIKLVYNQRHFPAERASTMLQQAQQYSPPLSPVCKQEQPHDDDAEESLATQHALLFRDYAKMLLSRPFFVQELCQSSKQKYDTTWKYISQACVFTAHQAVERMYEAHNQSRQFQNDYMWRKKKTNTYLLPPPTRPCLHTAVLVILTNQFFDLYKYENSDAIVGQAFFILELGSPRNPTEEGDLNSLYALRRLVDERKRRSLPMGRPTYLEMPPPYGSYEVQGDGVMSPPAFPTHDFAAAVACPDSTYCGPDGRRYSVQSMPSSDYLEPATGVGIGPLGAWGGAMPGINLARCGSDAACYGFAVQQDGYDGDAMQVTQDYAAYPGQQLYLS</sequence>
<dbReference type="VEuPathDB" id="FungiDB:CCM_01809"/>
<proteinExistence type="predicted"/>
<organism evidence="7 8">
    <name type="scientific">Cordyceps militaris</name>
    <name type="common">Caterpillar fungus</name>
    <name type="synonym">Clavaria militaris</name>
    <dbReference type="NCBI Taxonomy" id="73501"/>
    <lineage>
        <taxon>Eukaryota</taxon>
        <taxon>Fungi</taxon>
        <taxon>Dikarya</taxon>
        <taxon>Ascomycota</taxon>
        <taxon>Pezizomycotina</taxon>
        <taxon>Sordariomycetes</taxon>
        <taxon>Hypocreomycetidae</taxon>
        <taxon>Hypocreales</taxon>
        <taxon>Cordycipitaceae</taxon>
        <taxon>Cordyceps</taxon>
    </lineage>
</organism>
<dbReference type="GO" id="GO:0000981">
    <property type="term" value="F:DNA-binding transcription factor activity, RNA polymerase II-specific"/>
    <property type="evidence" value="ECO:0007669"/>
    <property type="project" value="InterPro"/>
</dbReference>
<evidence type="ECO:0000313" key="8">
    <source>
        <dbReference type="Proteomes" id="UP000323067"/>
    </source>
</evidence>
<gene>
    <name evidence="7" type="ORF">A9K55_004146</name>
</gene>
<reference evidence="7 8" key="1">
    <citation type="journal article" date="2017" name="BMC Genomics">
        <title>Chromosome level assembly and secondary metabolite potential of the parasitic fungus Cordyceps militaris.</title>
        <authorList>
            <person name="Kramer G.J."/>
            <person name="Nodwell J.R."/>
        </authorList>
    </citation>
    <scope>NUCLEOTIDE SEQUENCE [LARGE SCALE GENOMIC DNA]</scope>
    <source>
        <strain evidence="7 8">ATCC 34164</strain>
    </source>
</reference>
<evidence type="ECO:0000256" key="4">
    <source>
        <dbReference type="ARBA" id="ARBA00023242"/>
    </source>
</evidence>
<dbReference type="InterPro" id="IPR051127">
    <property type="entry name" value="Fungal_SecMet_Regulators"/>
</dbReference>
<protein>
    <submittedName>
        <fullName evidence="7">Fungal transcriptional regulatory</fullName>
    </submittedName>
</protein>
<evidence type="ECO:0000313" key="7">
    <source>
        <dbReference type="EMBL" id="ATY64335.1"/>
    </source>
</evidence>